<dbReference type="EMBL" id="MT143259">
    <property type="protein sequence ID" value="QJA94776.1"/>
    <property type="molecule type" value="Genomic_DNA"/>
</dbReference>
<name>A0A6M3LHM3_9ZZZZ</name>
<sequence>MKTFKGDLHGHSGCACNVIITGEDIPEAIRDWAKRKHSATVISITEPYKAGEYHVEHTGRDLTTYQFGEPGKETIFFDQFSNLKEIKSL</sequence>
<accession>A0A6M3LHM3</accession>
<reference evidence="1" key="1">
    <citation type="submission" date="2020-03" db="EMBL/GenBank/DDBJ databases">
        <title>The deep terrestrial virosphere.</title>
        <authorList>
            <person name="Holmfeldt K."/>
            <person name="Nilsson E."/>
            <person name="Simone D."/>
            <person name="Lopez-Fernandez M."/>
            <person name="Wu X."/>
            <person name="de Brujin I."/>
            <person name="Lundin D."/>
            <person name="Andersson A."/>
            <person name="Bertilsson S."/>
            <person name="Dopson M."/>
        </authorList>
    </citation>
    <scope>NUCLEOTIDE SEQUENCE</scope>
    <source>
        <strain evidence="1">MM415B03750</strain>
    </source>
</reference>
<proteinExistence type="predicted"/>
<dbReference type="AlphaFoldDB" id="A0A6M3LHM3"/>
<protein>
    <submittedName>
        <fullName evidence="1">Uncharacterized protein</fullName>
    </submittedName>
</protein>
<organism evidence="1">
    <name type="scientific">viral metagenome</name>
    <dbReference type="NCBI Taxonomy" id="1070528"/>
    <lineage>
        <taxon>unclassified sequences</taxon>
        <taxon>metagenomes</taxon>
        <taxon>organismal metagenomes</taxon>
    </lineage>
</organism>
<gene>
    <name evidence="1" type="ORF">MM415B03750_0016</name>
</gene>
<evidence type="ECO:0000313" key="1">
    <source>
        <dbReference type="EMBL" id="QJA94776.1"/>
    </source>
</evidence>